<keyword evidence="4" id="KW-0808">Transferase</keyword>
<feature type="domain" description="DNA polymerase III beta sliding clamp C-terminal" evidence="11">
    <location>
        <begin position="246"/>
        <end position="363"/>
    </location>
</feature>
<evidence type="ECO:0000259" key="11">
    <source>
        <dbReference type="Pfam" id="PF02768"/>
    </source>
</evidence>
<dbReference type="InterPro" id="IPR022634">
    <property type="entry name" value="DNA_polIII_beta_N"/>
</dbReference>
<sequence length="382" mass="42555">MKVVISKHELTQLIGKIQNIVANKPAIPVLSNVLIEARDGQLYLKATDLTTSMVCFSEAKVVEEGAIALPAKRFFHLIKELTSPQIKITCPSSDVAEITSVSSHFKINGMVKSEFPSLPDIAKATQIPISSTTLKEMLYRTYFSAAREDSRFVLNGIYMKVDKKIASFISTDGKRLSKMYTNIDIDPSFQGSYILPLKAVEEMVKLLSDDEQLVNLSLMHDKVFLESSNLTLITKLLSGEYPDVEKVIPSKATTTMTLHREELITLLRQVSLFTPDSSGSVRFIFDQGELQLTAMSSDIGEGIVSMPVDYSKEKLEVAFNPFYFMDILRHSKDETINFSIQDAYNPGMITDSTSATFVIMPMRLNDLKTDSEADVSQNPAFA</sequence>
<evidence type="ECO:0000259" key="10">
    <source>
        <dbReference type="Pfam" id="PF02767"/>
    </source>
</evidence>
<comment type="subcellular location">
    <subcellularLocation>
        <location evidence="1">Cytoplasm</location>
    </subcellularLocation>
</comment>
<evidence type="ECO:0000256" key="1">
    <source>
        <dbReference type="ARBA" id="ARBA00004496"/>
    </source>
</evidence>
<gene>
    <name evidence="12" type="ORF">LCGC14_2082790</name>
</gene>
<keyword evidence="5" id="KW-0548">Nucleotidyltransferase</keyword>
<dbReference type="GO" id="GO:0008408">
    <property type="term" value="F:3'-5' exonuclease activity"/>
    <property type="evidence" value="ECO:0007669"/>
    <property type="project" value="InterPro"/>
</dbReference>
<dbReference type="InterPro" id="IPR046938">
    <property type="entry name" value="DNA_clamp_sf"/>
</dbReference>
<dbReference type="Gene3D" id="3.10.150.10">
    <property type="entry name" value="DNA Polymerase III, subunit A, domain 2"/>
    <property type="match status" value="1"/>
</dbReference>
<dbReference type="EMBL" id="LAZR01025206">
    <property type="protein sequence ID" value="KKL72650.1"/>
    <property type="molecule type" value="Genomic_DNA"/>
</dbReference>
<dbReference type="PIRSF" id="PIRSF000804">
    <property type="entry name" value="DNA_pol_III_b"/>
    <property type="match status" value="1"/>
</dbReference>
<evidence type="ECO:0000256" key="6">
    <source>
        <dbReference type="ARBA" id="ARBA00022705"/>
    </source>
</evidence>
<dbReference type="InterPro" id="IPR022635">
    <property type="entry name" value="DNA_polIII_beta_C"/>
</dbReference>
<dbReference type="SUPFAM" id="SSF55979">
    <property type="entry name" value="DNA clamp"/>
    <property type="match status" value="3"/>
</dbReference>
<protein>
    <recommendedName>
        <fullName evidence="13">Beta sliding clamp</fullName>
    </recommendedName>
</protein>
<evidence type="ECO:0000256" key="3">
    <source>
        <dbReference type="ARBA" id="ARBA00022490"/>
    </source>
</evidence>
<comment type="similarity">
    <text evidence="2">Belongs to the beta sliding clamp family.</text>
</comment>
<keyword evidence="3" id="KW-0963">Cytoplasm</keyword>
<reference evidence="12" key="1">
    <citation type="journal article" date="2015" name="Nature">
        <title>Complex archaea that bridge the gap between prokaryotes and eukaryotes.</title>
        <authorList>
            <person name="Spang A."/>
            <person name="Saw J.H."/>
            <person name="Jorgensen S.L."/>
            <person name="Zaremba-Niedzwiedzka K."/>
            <person name="Martijn J."/>
            <person name="Lind A.E."/>
            <person name="van Eijk R."/>
            <person name="Schleper C."/>
            <person name="Guy L."/>
            <person name="Ettema T.J."/>
        </authorList>
    </citation>
    <scope>NUCLEOTIDE SEQUENCE</scope>
</reference>
<dbReference type="GO" id="GO:0009360">
    <property type="term" value="C:DNA polymerase III complex"/>
    <property type="evidence" value="ECO:0007669"/>
    <property type="project" value="InterPro"/>
</dbReference>
<dbReference type="GO" id="GO:0003887">
    <property type="term" value="F:DNA-directed DNA polymerase activity"/>
    <property type="evidence" value="ECO:0007669"/>
    <property type="project" value="UniProtKB-KW"/>
</dbReference>
<dbReference type="GO" id="GO:0005737">
    <property type="term" value="C:cytoplasm"/>
    <property type="evidence" value="ECO:0007669"/>
    <property type="project" value="UniProtKB-SubCell"/>
</dbReference>
<keyword evidence="7" id="KW-0239">DNA-directed DNA polymerase</keyword>
<dbReference type="CDD" id="cd00140">
    <property type="entry name" value="beta_clamp"/>
    <property type="match status" value="1"/>
</dbReference>
<dbReference type="PANTHER" id="PTHR30478">
    <property type="entry name" value="DNA POLYMERASE III SUBUNIT BETA"/>
    <property type="match status" value="1"/>
</dbReference>
<evidence type="ECO:0000259" key="9">
    <source>
        <dbReference type="Pfam" id="PF00712"/>
    </source>
</evidence>
<keyword evidence="8" id="KW-0238">DNA-binding</keyword>
<organism evidence="12">
    <name type="scientific">marine sediment metagenome</name>
    <dbReference type="NCBI Taxonomy" id="412755"/>
    <lineage>
        <taxon>unclassified sequences</taxon>
        <taxon>metagenomes</taxon>
        <taxon>ecological metagenomes</taxon>
    </lineage>
</organism>
<dbReference type="AlphaFoldDB" id="A0A0F9GTD8"/>
<proteinExistence type="inferred from homology"/>
<dbReference type="Pfam" id="PF02768">
    <property type="entry name" value="DNA_pol3_beta_3"/>
    <property type="match status" value="1"/>
</dbReference>
<name>A0A0F9GTD8_9ZZZZ</name>
<dbReference type="InterPro" id="IPR001001">
    <property type="entry name" value="DNA_polIII_beta"/>
</dbReference>
<feature type="domain" description="DNA polymerase III beta sliding clamp central" evidence="10">
    <location>
        <begin position="129"/>
        <end position="243"/>
    </location>
</feature>
<dbReference type="PANTHER" id="PTHR30478:SF0">
    <property type="entry name" value="BETA SLIDING CLAMP"/>
    <property type="match status" value="1"/>
</dbReference>
<dbReference type="InterPro" id="IPR022637">
    <property type="entry name" value="DNA_polIII_beta_cen"/>
</dbReference>
<evidence type="ECO:0000313" key="12">
    <source>
        <dbReference type="EMBL" id="KKL72650.1"/>
    </source>
</evidence>
<comment type="caution">
    <text evidence="12">The sequence shown here is derived from an EMBL/GenBank/DDBJ whole genome shotgun (WGS) entry which is preliminary data.</text>
</comment>
<dbReference type="Gene3D" id="3.70.10.10">
    <property type="match status" value="1"/>
</dbReference>
<accession>A0A0F9GTD8</accession>
<dbReference type="Pfam" id="PF02767">
    <property type="entry name" value="DNA_pol3_beta_2"/>
    <property type="match status" value="1"/>
</dbReference>
<evidence type="ECO:0000256" key="4">
    <source>
        <dbReference type="ARBA" id="ARBA00022679"/>
    </source>
</evidence>
<evidence type="ECO:0000256" key="5">
    <source>
        <dbReference type="ARBA" id="ARBA00022695"/>
    </source>
</evidence>
<dbReference type="Pfam" id="PF00712">
    <property type="entry name" value="DNA_pol3_beta"/>
    <property type="match status" value="1"/>
</dbReference>
<evidence type="ECO:0000256" key="7">
    <source>
        <dbReference type="ARBA" id="ARBA00022932"/>
    </source>
</evidence>
<dbReference type="GO" id="GO:0003677">
    <property type="term" value="F:DNA binding"/>
    <property type="evidence" value="ECO:0007669"/>
    <property type="project" value="UniProtKB-KW"/>
</dbReference>
<evidence type="ECO:0000256" key="8">
    <source>
        <dbReference type="ARBA" id="ARBA00023125"/>
    </source>
</evidence>
<evidence type="ECO:0008006" key="13">
    <source>
        <dbReference type="Google" id="ProtNLM"/>
    </source>
</evidence>
<dbReference type="GO" id="GO:0006271">
    <property type="term" value="P:DNA strand elongation involved in DNA replication"/>
    <property type="evidence" value="ECO:0007669"/>
    <property type="project" value="TreeGrafter"/>
</dbReference>
<evidence type="ECO:0000256" key="2">
    <source>
        <dbReference type="ARBA" id="ARBA00010752"/>
    </source>
</evidence>
<dbReference type="NCBIfam" id="TIGR00663">
    <property type="entry name" value="dnan"/>
    <property type="match status" value="1"/>
</dbReference>
<dbReference type="SMART" id="SM00480">
    <property type="entry name" value="POL3Bc"/>
    <property type="match status" value="1"/>
</dbReference>
<keyword evidence="6" id="KW-0235">DNA replication</keyword>
<feature type="domain" description="DNA polymerase III beta sliding clamp N-terminal" evidence="9">
    <location>
        <begin position="1"/>
        <end position="119"/>
    </location>
</feature>